<sequence length="230" mass="24628">MTRESERRPEPERAAPAADEGELLARSGRDPAAFEVLVARHAAALHGYLLRRAPAAADDLLSELWLQAYAGRHTFDSARGTVRTWLFGVARNVLAAHWRHTAREHPQAEPEISGRGPAESDPWHAVDQRLDAAALAPLVRRTLAALPHVERELLLLVAWEQLTPTEAATVLGIPPGTARSRLHRARNRLREVLGSAGDSGAVAAASASVSARSAPCSLSSESPSSPTAPV</sequence>
<dbReference type="SUPFAM" id="SSF88659">
    <property type="entry name" value="Sigma3 and sigma4 domains of RNA polymerase sigma factors"/>
    <property type="match status" value="1"/>
</dbReference>
<proteinExistence type="inferred from homology"/>
<evidence type="ECO:0000256" key="5">
    <source>
        <dbReference type="SAM" id="MobiDB-lite"/>
    </source>
</evidence>
<feature type="non-terminal residue" evidence="8">
    <location>
        <position position="230"/>
    </location>
</feature>
<comment type="similarity">
    <text evidence="1">Belongs to the sigma-70 factor family. ECF subfamily.</text>
</comment>
<evidence type="ECO:0000313" key="9">
    <source>
        <dbReference type="Proteomes" id="UP001273589"/>
    </source>
</evidence>
<feature type="domain" description="RNA polymerase sigma-70 region 2" evidence="6">
    <location>
        <begin position="37"/>
        <end position="103"/>
    </location>
</feature>
<dbReference type="GO" id="GO:0016987">
    <property type="term" value="F:sigma factor activity"/>
    <property type="evidence" value="ECO:0007669"/>
    <property type="project" value="UniProtKB-KW"/>
</dbReference>
<dbReference type="InterPro" id="IPR013324">
    <property type="entry name" value="RNA_pol_sigma_r3/r4-like"/>
</dbReference>
<dbReference type="Pfam" id="PF04542">
    <property type="entry name" value="Sigma70_r2"/>
    <property type="match status" value="1"/>
</dbReference>
<dbReference type="AlphaFoldDB" id="A0AAJ2PX49"/>
<dbReference type="InterPro" id="IPR013249">
    <property type="entry name" value="RNA_pol_sigma70_r4_t2"/>
</dbReference>
<evidence type="ECO:0000256" key="2">
    <source>
        <dbReference type="ARBA" id="ARBA00023015"/>
    </source>
</evidence>
<evidence type="ECO:0000256" key="3">
    <source>
        <dbReference type="ARBA" id="ARBA00023082"/>
    </source>
</evidence>
<reference evidence="8" key="1">
    <citation type="journal article" date="2023" name="Microb. Genom.">
        <title>Mesoterricola silvestris gen. nov., sp. nov., Mesoterricola sediminis sp. nov., Geothrix oryzae sp. nov., Geothrix edaphica sp. nov., Geothrix rubra sp. nov., and Geothrix limicola sp. nov., six novel members of Acidobacteriota isolated from soils.</title>
        <authorList>
            <person name="Weisberg A.J."/>
            <person name="Pearce E."/>
            <person name="Kramer C.G."/>
            <person name="Chang J.H."/>
            <person name="Clarke C.R."/>
        </authorList>
    </citation>
    <scope>NUCLEOTIDE SEQUENCE</scope>
    <source>
        <strain evidence="8">ND06-05F</strain>
    </source>
</reference>
<dbReference type="InterPro" id="IPR014284">
    <property type="entry name" value="RNA_pol_sigma-70_dom"/>
</dbReference>
<evidence type="ECO:0000256" key="4">
    <source>
        <dbReference type="ARBA" id="ARBA00023163"/>
    </source>
</evidence>
<dbReference type="GO" id="GO:0006352">
    <property type="term" value="P:DNA-templated transcription initiation"/>
    <property type="evidence" value="ECO:0007669"/>
    <property type="project" value="InterPro"/>
</dbReference>
<dbReference type="NCBIfam" id="TIGR02937">
    <property type="entry name" value="sigma70-ECF"/>
    <property type="match status" value="1"/>
</dbReference>
<dbReference type="Proteomes" id="UP001273589">
    <property type="component" value="Unassembled WGS sequence"/>
</dbReference>
<dbReference type="GO" id="GO:0003677">
    <property type="term" value="F:DNA binding"/>
    <property type="evidence" value="ECO:0007669"/>
    <property type="project" value="InterPro"/>
</dbReference>
<dbReference type="Pfam" id="PF08281">
    <property type="entry name" value="Sigma70_r4_2"/>
    <property type="match status" value="1"/>
</dbReference>
<feature type="region of interest" description="Disordered" evidence="5">
    <location>
        <begin position="102"/>
        <end position="121"/>
    </location>
</feature>
<gene>
    <name evidence="8" type="ORF">PV367_35105</name>
</gene>
<dbReference type="Gene3D" id="1.10.10.10">
    <property type="entry name" value="Winged helix-like DNA-binding domain superfamily/Winged helix DNA-binding domain"/>
    <property type="match status" value="1"/>
</dbReference>
<dbReference type="InterPro" id="IPR007627">
    <property type="entry name" value="RNA_pol_sigma70_r2"/>
</dbReference>
<dbReference type="RefSeq" id="WP_319697164.1">
    <property type="nucleotide sequence ID" value="NZ_JARAWN010000339.1"/>
</dbReference>
<feature type="domain" description="RNA polymerase sigma factor 70 region 4 type 2" evidence="7">
    <location>
        <begin position="139"/>
        <end position="189"/>
    </location>
</feature>
<keyword evidence="4" id="KW-0804">Transcription</keyword>
<keyword evidence="3" id="KW-0731">Sigma factor</keyword>
<comment type="caution">
    <text evidence="8">The sequence shown here is derived from an EMBL/GenBank/DDBJ whole genome shotgun (WGS) entry which is preliminary data.</text>
</comment>
<dbReference type="PANTHER" id="PTHR43133:SF25">
    <property type="entry name" value="RNA POLYMERASE SIGMA FACTOR RFAY-RELATED"/>
    <property type="match status" value="1"/>
</dbReference>
<feature type="region of interest" description="Disordered" evidence="5">
    <location>
        <begin position="211"/>
        <end position="230"/>
    </location>
</feature>
<dbReference type="InterPro" id="IPR036388">
    <property type="entry name" value="WH-like_DNA-bd_sf"/>
</dbReference>
<evidence type="ECO:0000259" key="7">
    <source>
        <dbReference type="Pfam" id="PF08281"/>
    </source>
</evidence>
<evidence type="ECO:0000313" key="8">
    <source>
        <dbReference type="EMBL" id="MDX3134901.1"/>
    </source>
</evidence>
<dbReference type="EMBL" id="JARAWN010000339">
    <property type="protein sequence ID" value="MDX3134901.1"/>
    <property type="molecule type" value="Genomic_DNA"/>
</dbReference>
<dbReference type="InterPro" id="IPR039425">
    <property type="entry name" value="RNA_pol_sigma-70-like"/>
</dbReference>
<organism evidence="8 9">
    <name type="scientific">Streptomyces europaeiscabiei</name>
    <dbReference type="NCBI Taxonomy" id="146819"/>
    <lineage>
        <taxon>Bacteria</taxon>
        <taxon>Bacillati</taxon>
        <taxon>Actinomycetota</taxon>
        <taxon>Actinomycetes</taxon>
        <taxon>Kitasatosporales</taxon>
        <taxon>Streptomycetaceae</taxon>
        <taxon>Streptomyces</taxon>
    </lineage>
</organism>
<dbReference type="SUPFAM" id="SSF88946">
    <property type="entry name" value="Sigma2 domain of RNA polymerase sigma factors"/>
    <property type="match status" value="1"/>
</dbReference>
<protein>
    <submittedName>
        <fullName evidence="8">Sigma-70 family RNA polymerase sigma factor</fullName>
    </submittedName>
</protein>
<accession>A0AAJ2PX49</accession>
<dbReference type="PANTHER" id="PTHR43133">
    <property type="entry name" value="RNA POLYMERASE ECF-TYPE SIGMA FACTO"/>
    <property type="match status" value="1"/>
</dbReference>
<feature type="compositionally biased region" description="Basic and acidic residues" evidence="5">
    <location>
        <begin position="1"/>
        <end position="13"/>
    </location>
</feature>
<dbReference type="InterPro" id="IPR013325">
    <property type="entry name" value="RNA_pol_sigma_r2"/>
</dbReference>
<evidence type="ECO:0000256" key="1">
    <source>
        <dbReference type="ARBA" id="ARBA00010641"/>
    </source>
</evidence>
<dbReference type="Gene3D" id="1.10.1740.10">
    <property type="match status" value="1"/>
</dbReference>
<name>A0AAJ2PX49_9ACTN</name>
<evidence type="ECO:0000259" key="6">
    <source>
        <dbReference type="Pfam" id="PF04542"/>
    </source>
</evidence>
<keyword evidence="2" id="KW-0805">Transcription regulation</keyword>
<dbReference type="CDD" id="cd06171">
    <property type="entry name" value="Sigma70_r4"/>
    <property type="match status" value="1"/>
</dbReference>
<feature type="region of interest" description="Disordered" evidence="5">
    <location>
        <begin position="1"/>
        <end position="21"/>
    </location>
</feature>